<proteinExistence type="predicted"/>
<comment type="caution">
    <text evidence="2">The sequence shown here is derived from an EMBL/GenBank/DDBJ whole genome shotgun (WGS) entry which is preliminary data.</text>
</comment>
<feature type="transmembrane region" description="Helical" evidence="1">
    <location>
        <begin position="6"/>
        <end position="29"/>
    </location>
</feature>
<keyword evidence="1" id="KW-1133">Transmembrane helix</keyword>
<keyword evidence="1" id="KW-0472">Membrane</keyword>
<protein>
    <submittedName>
        <fullName evidence="2">Uncharacterized protein</fullName>
    </submittedName>
</protein>
<evidence type="ECO:0000313" key="3">
    <source>
        <dbReference type="Proteomes" id="UP001215956"/>
    </source>
</evidence>
<name>A0ABT5XHV9_9EURY</name>
<reference evidence="2 3" key="1">
    <citation type="submission" date="2023-03" db="EMBL/GenBank/DDBJ databases">
        <title>Whole genome sequencing of Methanotrichaceae archaeon M04Ac.</title>
        <authorList>
            <person name="Khomyakova M.A."/>
            <person name="Merkel A.Y."/>
            <person name="Slobodkin A.I."/>
        </authorList>
    </citation>
    <scope>NUCLEOTIDE SEQUENCE [LARGE SCALE GENOMIC DNA]</scope>
    <source>
        <strain evidence="2 3">M04Ac</strain>
    </source>
</reference>
<keyword evidence="3" id="KW-1185">Reference proteome</keyword>
<evidence type="ECO:0000256" key="1">
    <source>
        <dbReference type="SAM" id="Phobius"/>
    </source>
</evidence>
<organism evidence="2 3">
    <name type="scientific">Candidatus Methanocrinis alkalitolerans</name>
    <dbReference type="NCBI Taxonomy" id="3033395"/>
    <lineage>
        <taxon>Archaea</taxon>
        <taxon>Methanobacteriati</taxon>
        <taxon>Methanobacteriota</taxon>
        <taxon>Stenosarchaea group</taxon>
        <taxon>Methanomicrobia</taxon>
        <taxon>Methanotrichales</taxon>
        <taxon>Methanotrichaceae</taxon>
        <taxon>Methanocrinis</taxon>
    </lineage>
</organism>
<dbReference type="RefSeq" id="WP_316969993.1">
    <property type="nucleotide sequence ID" value="NZ_JARFPL010000062.1"/>
</dbReference>
<keyword evidence="1" id="KW-0812">Transmembrane</keyword>
<dbReference type="Proteomes" id="UP001215956">
    <property type="component" value="Unassembled WGS sequence"/>
</dbReference>
<accession>A0ABT5XHV9</accession>
<evidence type="ECO:0000313" key="2">
    <source>
        <dbReference type="EMBL" id="MDF0594300.1"/>
    </source>
</evidence>
<dbReference type="EMBL" id="JARFPL010000062">
    <property type="protein sequence ID" value="MDF0594300.1"/>
    <property type="molecule type" value="Genomic_DNA"/>
</dbReference>
<gene>
    <name evidence="2" type="ORF">P0O24_11990</name>
</gene>
<sequence>MKGDLLLFLLIGSAILSALNLLLVALLLIPRRPPRPWPLPGDNPDEDD</sequence>